<proteinExistence type="predicted"/>
<dbReference type="PANTHER" id="PTHR38468">
    <property type="entry name" value="SLL0939 PROTEIN"/>
    <property type="match status" value="1"/>
</dbReference>
<protein>
    <submittedName>
        <fullName evidence="2">DUF1622 domain-containing protein</fullName>
    </submittedName>
</protein>
<keyword evidence="1" id="KW-1133">Transmembrane helix</keyword>
<name>A0ABW8YSN4_9FLAO</name>
<keyword evidence="1" id="KW-0812">Transmembrane</keyword>
<keyword evidence="3" id="KW-1185">Reference proteome</keyword>
<evidence type="ECO:0000256" key="1">
    <source>
        <dbReference type="SAM" id="Phobius"/>
    </source>
</evidence>
<evidence type="ECO:0000313" key="2">
    <source>
        <dbReference type="EMBL" id="MFL9843299.1"/>
    </source>
</evidence>
<keyword evidence="1" id="KW-0472">Membrane</keyword>
<reference evidence="2 3" key="1">
    <citation type="submission" date="2024-06" db="EMBL/GenBank/DDBJ databases">
        <authorList>
            <person name="Kaempfer P."/>
            <person name="Viver T."/>
        </authorList>
    </citation>
    <scope>NUCLEOTIDE SEQUENCE [LARGE SCALE GENOMIC DNA]</scope>
    <source>
        <strain evidence="2 3">ST-119</strain>
    </source>
</reference>
<dbReference type="PANTHER" id="PTHR38468:SF1">
    <property type="entry name" value="SLL0939 PROTEIN"/>
    <property type="match status" value="1"/>
</dbReference>
<dbReference type="RefSeq" id="WP_408083544.1">
    <property type="nucleotide sequence ID" value="NZ_JBELPZ010000002.1"/>
</dbReference>
<dbReference type="InterPro" id="IPR012427">
    <property type="entry name" value="DUF1622"/>
</dbReference>
<dbReference type="Pfam" id="PF07784">
    <property type="entry name" value="DUF1622"/>
    <property type="match status" value="1"/>
</dbReference>
<gene>
    <name evidence="2" type="ORF">ABS766_02595</name>
</gene>
<dbReference type="EMBL" id="JBELPZ010000002">
    <property type="protein sequence ID" value="MFL9843299.1"/>
    <property type="molecule type" value="Genomic_DNA"/>
</dbReference>
<comment type="caution">
    <text evidence="2">The sequence shown here is derived from an EMBL/GenBank/DDBJ whole genome shotgun (WGS) entry which is preliminary data.</text>
</comment>
<dbReference type="Proteomes" id="UP001629156">
    <property type="component" value="Unassembled WGS sequence"/>
</dbReference>
<feature type="transmembrane region" description="Helical" evidence="1">
    <location>
        <begin position="12"/>
        <end position="36"/>
    </location>
</feature>
<organism evidence="2 3">
    <name type="scientific">Flavobacterium rhizosphaerae</name>
    <dbReference type="NCBI Taxonomy" id="3163298"/>
    <lineage>
        <taxon>Bacteria</taxon>
        <taxon>Pseudomonadati</taxon>
        <taxon>Bacteroidota</taxon>
        <taxon>Flavobacteriia</taxon>
        <taxon>Flavobacteriales</taxon>
        <taxon>Flavobacteriaceae</taxon>
        <taxon>Flavobacterium</taxon>
    </lineage>
</organism>
<sequence>MDDIRFYIDYVARIIEATGIAAILIGTALALTRFIFTKQGMTPRSYRTLRQELGKAILLGLEILVAGDIISTVVTEPTMQKVLILAVIVLIRTFLSISIEVEIEGRFPWQKKKD</sequence>
<evidence type="ECO:0000313" key="3">
    <source>
        <dbReference type="Proteomes" id="UP001629156"/>
    </source>
</evidence>
<accession>A0ABW8YSN4</accession>